<evidence type="ECO:0000256" key="9">
    <source>
        <dbReference type="ARBA" id="ARBA00023077"/>
    </source>
</evidence>
<sequence length="738" mass="81288">MKHIVTPRAIVKAILAATFIGPVPALADDPVKTDDISVFGQKETRQVLTMTRSELSEAPPGYSPLASLQKLPGVFFSSSDPLGNYEWGSRFSIRGFNQNQLGFTLDGLPLGDQSYSNNNGLSIGRAISQENISRVSVSEGASDTGTASTSNLGGSVQFFSVDPKNRFGVTLAETYGSANSSRTFLRLDTGDLGAHTKAFVSLLYSRADKWKGYGPQSEKQLNAKIVHFFGESKITAFVDLSRRDESDYADLSLDSQRRLGWNWDNYAPDFQRAANAAKGIFTGGVTSVDDAYYFARGLRNDELAYMNANLKLSAIARLDTTVYYHHNDGQGHWYTPYVPSPSGLPISIRTTEYGISRGGVISSLVARLHHHRLSTGFWYEYNKHQLTRNYYNITSGDINAYDHFLSNPIATAFLQQFDTTTWQFFAQDQATFFNDRLKVTLGVKSPHVNIDANSLVGNLAAGSISAQRGLLPQVGLNYQLTPAENVFFSYAQNMRAFQPGISGPFSTTQAAFNATSGSLKPETSQTVDIGIKTQRGNFQASLDAYLVNFDNRLLSISQCVGILGCPSTLANVGSVHTRGVEGAFQWSPVQDVTWYNSLTYTSSKYQSDYLDGTTLVRAAGKNVVDAPRLMFATQLAYEHAGFFGRLGAKYTGERYYTYTNDAKVPGYWLTDLSTGYRLRRVLGLQELRFQLNVTNLLNENYWATIGTNGFVSSDPQGQFWTLQNGAPRQVFGTVSGTF</sequence>
<evidence type="ECO:0000259" key="15">
    <source>
        <dbReference type="Pfam" id="PF00593"/>
    </source>
</evidence>
<evidence type="ECO:0000256" key="14">
    <source>
        <dbReference type="SAM" id="SignalP"/>
    </source>
</evidence>
<evidence type="ECO:0000259" key="16">
    <source>
        <dbReference type="Pfam" id="PF07715"/>
    </source>
</evidence>
<comment type="subcellular location">
    <subcellularLocation>
        <location evidence="1 12">Cell outer membrane</location>
        <topology evidence="1 12">Multi-pass membrane protein</topology>
    </subcellularLocation>
</comment>
<evidence type="ECO:0000256" key="2">
    <source>
        <dbReference type="ARBA" id="ARBA00022448"/>
    </source>
</evidence>
<keyword evidence="3 12" id="KW-1134">Transmembrane beta strand</keyword>
<dbReference type="PROSITE" id="PS52016">
    <property type="entry name" value="TONB_DEPENDENT_REC_3"/>
    <property type="match status" value="1"/>
</dbReference>
<dbReference type="InterPro" id="IPR039426">
    <property type="entry name" value="TonB-dep_rcpt-like"/>
</dbReference>
<evidence type="ECO:0000313" key="17">
    <source>
        <dbReference type="EMBL" id="PZD80085.1"/>
    </source>
</evidence>
<evidence type="ECO:0000256" key="12">
    <source>
        <dbReference type="PROSITE-ProRule" id="PRU01360"/>
    </source>
</evidence>
<keyword evidence="7" id="KW-0408">Iron</keyword>
<reference evidence="17 18" key="1">
    <citation type="submission" date="2018-06" db="EMBL/GenBank/DDBJ databases">
        <title>Draft sequence of Acidithiobacillus ferrooxidans CCM 4253.</title>
        <authorList>
            <person name="Moya-Beltran A."/>
            <person name="Castro M."/>
            <person name="Covarrubias P.C."/>
            <person name="Issotta F."/>
            <person name="Janiczek O."/>
            <person name="Mandl M."/>
            <person name="Kucera J."/>
            <person name="Quatrini R."/>
        </authorList>
    </citation>
    <scope>NUCLEOTIDE SEQUENCE [LARGE SCALE GENOMIC DNA]</scope>
    <source>
        <strain evidence="17 18">CCM 4253</strain>
    </source>
</reference>
<keyword evidence="2 12" id="KW-0813">Transport</keyword>
<protein>
    <submittedName>
        <fullName evidence="17">TonB-dependent receptor</fullName>
    </submittedName>
</protein>
<feature type="signal peptide" evidence="14">
    <location>
        <begin position="1"/>
        <end position="27"/>
    </location>
</feature>
<dbReference type="Gene3D" id="2.40.170.20">
    <property type="entry name" value="TonB-dependent receptor, beta-barrel domain"/>
    <property type="match status" value="1"/>
</dbReference>
<evidence type="ECO:0000256" key="6">
    <source>
        <dbReference type="ARBA" id="ARBA00022729"/>
    </source>
</evidence>
<dbReference type="CDD" id="cd01347">
    <property type="entry name" value="ligand_gated_channel"/>
    <property type="match status" value="1"/>
</dbReference>
<dbReference type="InterPro" id="IPR012910">
    <property type="entry name" value="Plug_dom"/>
</dbReference>
<keyword evidence="4" id="KW-0410">Iron transport</keyword>
<comment type="similarity">
    <text evidence="12 13">Belongs to the TonB-dependent receptor family.</text>
</comment>
<evidence type="ECO:0000256" key="13">
    <source>
        <dbReference type="RuleBase" id="RU003357"/>
    </source>
</evidence>
<evidence type="ECO:0000256" key="11">
    <source>
        <dbReference type="ARBA" id="ARBA00023237"/>
    </source>
</evidence>
<gene>
    <name evidence="17" type="ORF">DN052_14340</name>
</gene>
<evidence type="ECO:0000256" key="8">
    <source>
        <dbReference type="ARBA" id="ARBA00023065"/>
    </source>
</evidence>
<keyword evidence="5 12" id="KW-0812">Transmembrane</keyword>
<keyword evidence="9 13" id="KW-0798">TonB box</keyword>
<name>A0A2W1KC12_ACIFR</name>
<accession>A0A2W1KC12</accession>
<dbReference type="GeneID" id="65281403"/>
<dbReference type="AlphaFoldDB" id="A0A2W1KC12"/>
<dbReference type="Gene3D" id="2.170.130.10">
    <property type="entry name" value="TonB-dependent receptor, plug domain"/>
    <property type="match status" value="1"/>
</dbReference>
<proteinExistence type="inferred from homology"/>
<dbReference type="OrthoDB" id="15609at2"/>
<keyword evidence="17" id="KW-0675">Receptor</keyword>
<dbReference type="PANTHER" id="PTHR32552">
    <property type="entry name" value="FERRICHROME IRON RECEPTOR-RELATED"/>
    <property type="match status" value="1"/>
</dbReference>
<dbReference type="EMBL" id="QKQP01000011">
    <property type="protein sequence ID" value="PZD80085.1"/>
    <property type="molecule type" value="Genomic_DNA"/>
</dbReference>
<organism evidence="17 18">
    <name type="scientific">Acidithiobacillus ferrooxidans</name>
    <name type="common">Thiobacillus ferrooxidans</name>
    <dbReference type="NCBI Taxonomy" id="920"/>
    <lineage>
        <taxon>Bacteria</taxon>
        <taxon>Pseudomonadati</taxon>
        <taxon>Pseudomonadota</taxon>
        <taxon>Acidithiobacillia</taxon>
        <taxon>Acidithiobacillales</taxon>
        <taxon>Acidithiobacillaceae</taxon>
        <taxon>Acidithiobacillus</taxon>
    </lineage>
</organism>
<dbReference type="Pfam" id="PF07715">
    <property type="entry name" value="Plug"/>
    <property type="match status" value="1"/>
</dbReference>
<dbReference type="InterPro" id="IPR036942">
    <property type="entry name" value="Beta-barrel_TonB_sf"/>
</dbReference>
<dbReference type="GO" id="GO:0009279">
    <property type="term" value="C:cell outer membrane"/>
    <property type="evidence" value="ECO:0007669"/>
    <property type="project" value="UniProtKB-SubCell"/>
</dbReference>
<keyword evidence="10 12" id="KW-0472">Membrane</keyword>
<evidence type="ECO:0000256" key="4">
    <source>
        <dbReference type="ARBA" id="ARBA00022496"/>
    </source>
</evidence>
<keyword evidence="6 14" id="KW-0732">Signal</keyword>
<evidence type="ECO:0000256" key="10">
    <source>
        <dbReference type="ARBA" id="ARBA00023136"/>
    </source>
</evidence>
<evidence type="ECO:0000256" key="5">
    <source>
        <dbReference type="ARBA" id="ARBA00022692"/>
    </source>
</evidence>
<dbReference type="Pfam" id="PF00593">
    <property type="entry name" value="TonB_dep_Rec_b-barrel"/>
    <property type="match status" value="1"/>
</dbReference>
<evidence type="ECO:0000256" key="7">
    <source>
        <dbReference type="ARBA" id="ARBA00023004"/>
    </source>
</evidence>
<dbReference type="OMA" id="HVDIYPY"/>
<feature type="chain" id="PRO_5015881025" evidence="14">
    <location>
        <begin position="28"/>
        <end position="738"/>
    </location>
</feature>
<dbReference type="Proteomes" id="UP000248886">
    <property type="component" value="Unassembled WGS sequence"/>
</dbReference>
<dbReference type="SMR" id="A0A2W1KC12"/>
<dbReference type="InterPro" id="IPR000531">
    <property type="entry name" value="Beta-barrel_TonB"/>
</dbReference>
<feature type="domain" description="TonB-dependent receptor-like beta-barrel" evidence="15">
    <location>
        <begin position="249"/>
        <end position="696"/>
    </location>
</feature>
<dbReference type="PANTHER" id="PTHR32552:SF89">
    <property type="entry name" value="CATECHOLATE SIDEROPHORE RECEPTOR FIU"/>
    <property type="match status" value="1"/>
</dbReference>
<dbReference type="InterPro" id="IPR037066">
    <property type="entry name" value="Plug_dom_sf"/>
</dbReference>
<keyword evidence="11 12" id="KW-0998">Cell outer membrane</keyword>
<dbReference type="GO" id="GO:0015344">
    <property type="term" value="F:siderophore uptake transmembrane transporter activity"/>
    <property type="evidence" value="ECO:0007669"/>
    <property type="project" value="TreeGrafter"/>
</dbReference>
<dbReference type="SUPFAM" id="SSF56935">
    <property type="entry name" value="Porins"/>
    <property type="match status" value="1"/>
</dbReference>
<feature type="domain" description="TonB-dependent receptor plug" evidence="16">
    <location>
        <begin position="44"/>
        <end position="154"/>
    </location>
</feature>
<dbReference type="RefSeq" id="WP_012537111.1">
    <property type="nucleotide sequence ID" value="NZ_AP025160.1"/>
</dbReference>
<comment type="caution">
    <text evidence="17">The sequence shown here is derived from an EMBL/GenBank/DDBJ whole genome shotgun (WGS) entry which is preliminary data.</text>
</comment>
<evidence type="ECO:0000256" key="1">
    <source>
        <dbReference type="ARBA" id="ARBA00004571"/>
    </source>
</evidence>
<evidence type="ECO:0000313" key="18">
    <source>
        <dbReference type="Proteomes" id="UP000248886"/>
    </source>
</evidence>
<keyword evidence="8" id="KW-0406">Ion transport</keyword>
<evidence type="ECO:0000256" key="3">
    <source>
        <dbReference type="ARBA" id="ARBA00022452"/>
    </source>
</evidence>